<evidence type="ECO:0000313" key="3">
    <source>
        <dbReference type="Proteomes" id="UP000008370"/>
    </source>
</evidence>
<dbReference type="HOGENOM" id="CLU_662405_0_0_1"/>
<feature type="compositionally biased region" description="Polar residues" evidence="1">
    <location>
        <begin position="40"/>
        <end position="50"/>
    </location>
</feature>
<name>K5VNZ3_PHACS</name>
<dbReference type="KEGG" id="pco:PHACADRAFT_202825"/>
<dbReference type="AlphaFoldDB" id="K5VNZ3"/>
<sequence length="415" mass="45416">MPLRKALHHEASARHTRRVRELDGRVESDLFEPVPAHVPNVSNASPSLNRADSPLPPSSPPEGYRPTNYLPALSLHSTFGTEFTLSNSPDAPCQPLRPHTPVALGDFELPGANQTAASDQLLEANPLGSIHGPQLPSDPPDQIFDNWAGRLGQSSPLHSPVRSLSAQAETGLADPTLSDSPNAEADSDSETWDEPAFSDPFHDASPDDLLGELAFPPPTLLLVLVISDQFIAGELSDGPEQQEDKEWWPWRNKKQCLIDILGAFPRAAFSEAEMEVTRWFGKELGISNLPTIRVVKERRKFILGLAGSKPEVIKSSLGNFYCKTSLAHILSHEVANPAAVNAEMKELHQKKNLGTNYESDGWVKWREDMIAQDEKDFPEGNLGGGFLEDDDDNVPALSMRGEGTSELDDEFFSGP</sequence>
<evidence type="ECO:0000256" key="1">
    <source>
        <dbReference type="SAM" id="MobiDB-lite"/>
    </source>
</evidence>
<organism evidence="2 3">
    <name type="scientific">Phanerochaete carnosa (strain HHB-10118-sp)</name>
    <name type="common">White-rot fungus</name>
    <name type="synonym">Peniophora carnosa</name>
    <dbReference type="NCBI Taxonomy" id="650164"/>
    <lineage>
        <taxon>Eukaryota</taxon>
        <taxon>Fungi</taxon>
        <taxon>Dikarya</taxon>
        <taxon>Basidiomycota</taxon>
        <taxon>Agaricomycotina</taxon>
        <taxon>Agaricomycetes</taxon>
        <taxon>Polyporales</taxon>
        <taxon>Phanerochaetaceae</taxon>
        <taxon>Phanerochaete</taxon>
    </lineage>
</organism>
<proteinExistence type="predicted"/>
<protein>
    <submittedName>
        <fullName evidence="2">Uncharacterized protein</fullName>
    </submittedName>
</protein>
<feature type="compositionally biased region" description="Polar residues" evidence="1">
    <location>
        <begin position="152"/>
        <end position="168"/>
    </location>
</feature>
<dbReference type="GeneID" id="18911996"/>
<keyword evidence="3" id="KW-1185">Reference proteome</keyword>
<dbReference type="EMBL" id="JH931063">
    <property type="protein sequence ID" value="EKM48430.1"/>
    <property type="molecule type" value="Genomic_DNA"/>
</dbReference>
<dbReference type="OrthoDB" id="2881727at2759"/>
<feature type="compositionally biased region" description="Acidic residues" evidence="1">
    <location>
        <begin position="405"/>
        <end position="415"/>
    </location>
</feature>
<accession>K5VNZ3</accession>
<feature type="region of interest" description="Disordered" evidence="1">
    <location>
        <begin position="86"/>
        <end position="107"/>
    </location>
</feature>
<feature type="region of interest" description="Disordered" evidence="1">
    <location>
        <begin position="378"/>
        <end position="415"/>
    </location>
</feature>
<dbReference type="Proteomes" id="UP000008370">
    <property type="component" value="Unassembled WGS sequence"/>
</dbReference>
<reference evidence="2 3" key="1">
    <citation type="journal article" date="2012" name="BMC Genomics">
        <title>Comparative genomics of the white-rot fungi, Phanerochaete carnosa and P. chrysosporium, to elucidate the genetic basis of the distinct wood types they colonize.</title>
        <authorList>
            <person name="Suzuki H."/>
            <person name="MacDonald J."/>
            <person name="Syed K."/>
            <person name="Salamov A."/>
            <person name="Hori C."/>
            <person name="Aerts A."/>
            <person name="Henrissat B."/>
            <person name="Wiebenga A."/>
            <person name="vanKuyk P.A."/>
            <person name="Barry K."/>
            <person name="Lindquist E."/>
            <person name="LaButti K."/>
            <person name="Lapidus A."/>
            <person name="Lucas S."/>
            <person name="Coutinho P."/>
            <person name="Gong Y."/>
            <person name="Samejima M."/>
            <person name="Mahadevan R."/>
            <person name="Abou-Zaid M."/>
            <person name="de Vries R.P."/>
            <person name="Igarashi K."/>
            <person name="Yadav J.S."/>
            <person name="Grigoriev I.V."/>
            <person name="Master E.R."/>
        </authorList>
    </citation>
    <scope>NUCLEOTIDE SEQUENCE [LARGE SCALE GENOMIC DNA]</scope>
    <source>
        <strain evidence="2 3">HHB-10118-sp</strain>
    </source>
</reference>
<evidence type="ECO:0000313" key="2">
    <source>
        <dbReference type="EMBL" id="EKM48430.1"/>
    </source>
</evidence>
<dbReference type="InParanoid" id="K5VNZ3"/>
<feature type="region of interest" description="Disordered" evidence="1">
    <location>
        <begin position="35"/>
        <end position="69"/>
    </location>
</feature>
<gene>
    <name evidence="2" type="ORF">PHACADRAFT_202825</name>
</gene>
<dbReference type="RefSeq" id="XP_007403018.1">
    <property type="nucleotide sequence ID" value="XM_007402956.1"/>
</dbReference>
<feature type="region of interest" description="Disordered" evidence="1">
    <location>
        <begin position="126"/>
        <end position="201"/>
    </location>
</feature>